<dbReference type="GO" id="GO:0005524">
    <property type="term" value="F:ATP binding"/>
    <property type="evidence" value="ECO:0007669"/>
    <property type="project" value="UniProtKB-KW"/>
</dbReference>
<evidence type="ECO:0000259" key="18">
    <source>
        <dbReference type="Pfam" id="PF02706"/>
    </source>
</evidence>
<keyword evidence="7" id="KW-0997">Cell inner membrane</keyword>
<keyword evidence="9 17" id="KW-0812">Transmembrane</keyword>
<dbReference type="GO" id="GO:0042802">
    <property type="term" value="F:identical protein binding"/>
    <property type="evidence" value="ECO:0007669"/>
    <property type="project" value="UniProtKB-ARBA"/>
</dbReference>
<evidence type="ECO:0000256" key="5">
    <source>
        <dbReference type="ARBA" id="ARBA00011903"/>
    </source>
</evidence>
<evidence type="ECO:0000256" key="6">
    <source>
        <dbReference type="ARBA" id="ARBA00022475"/>
    </source>
</evidence>
<dbReference type="Gene3D" id="3.40.50.300">
    <property type="entry name" value="P-loop containing nucleotide triphosphate hydrolases"/>
    <property type="match status" value="1"/>
</dbReference>
<evidence type="ECO:0000256" key="13">
    <source>
        <dbReference type="ARBA" id="ARBA00022989"/>
    </source>
</evidence>
<evidence type="ECO:0000256" key="14">
    <source>
        <dbReference type="ARBA" id="ARBA00023136"/>
    </source>
</evidence>
<comment type="subcellular location">
    <subcellularLocation>
        <location evidence="1">Cell inner membrane</location>
        <topology evidence="1">Multi-pass membrane protein</topology>
    </subcellularLocation>
</comment>
<dbReference type="PATRIC" id="fig|582680.7.peg.1244"/>
<dbReference type="EMBL" id="JYIT01000067">
    <property type="protein sequence ID" value="KJL25998.1"/>
    <property type="molecule type" value="Genomic_DNA"/>
</dbReference>
<keyword evidence="6" id="KW-1003">Cell membrane</keyword>
<evidence type="ECO:0000256" key="11">
    <source>
        <dbReference type="ARBA" id="ARBA00022777"/>
    </source>
</evidence>
<dbReference type="Proteomes" id="UP000033448">
    <property type="component" value="Unassembled WGS sequence"/>
</dbReference>
<comment type="catalytic activity">
    <reaction evidence="16">
        <text>L-tyrosyl-[protein] + ATP = O-phospho-L-tyrosyl-[protein] + ADP + H(+)</text>
        <dbReference type="Rhea" id="RHEA:10596"/>
        <dbReference type="Rhea" id="RHEA-COMP:10136"/>
        <dbReference type="Rhea" id="RHEA-COMP:20101"/>
        <dbReference type="ChEBI" id="CHEBI:15378"/>
        <dbReference type="ChEBI" id="CHEBI:30616"/>
        <dbReference type="ChEBI" id="CHEBI:46858"/>
        <dbReference type="ChEBI" id="CHEBI:61978"/>
        <dbReference type="ChEBI" id="CHEBI:456216"/>
        <dbReference type="EC" id="2.7.10.2"/>
    </reaction>
</comment>
<evidence type="ECO:0000256" key="1">
    <source>
        <dbReference type="ARBA" id="ARBA00004429"/>
    </source>
</evidence>
<dbReference type="PANTHER" id="PTHR32309:SF13">
    <property type="entry name" value="FERRIC ENTEROBACTIN TRANSPORT PROTEIN FEPE"/>
    <property type="match status" value="1"/>
</dbReference>
<dbReference type="Pfam" id="PF13614">
    <property type="entry name" value="AAA_31"/>
    <property type="match status" value="1"/>
</dbReference>
<sequence>MNLEDYGRLVRRHWGAIALSIGLGLAVAFGVSALMPKVYTADASGFVVSQSGGSTGIASLGDAYAKSRAKSYVEIAKNRTIAQAVIGQLDLKTTPQTLVNQISASVPLDTVTLRITAQAATPQQAQDLANAWIRALAVEVQKLESGEVLTEGGAAAPAEGDPAGAAVVALVPGDTAVLPSAPSSPNLRLNLLLGALIGLALGIAWALVRSTVDKRIRSAAAVESTYDVSVVGTLPVDDVLAGAGRRLISTSSARADNEHLRLAEALRELRTNIQFLHVDDPPRVIVLTSPVPGDGKSTVVANLALAIAESGRRVVLVDGDLRRPTVAESFGVSGAAGLTDVLVGSAQIGQVLQRTAWHRNLYLLTSGTVPPNPSELVGTQVMRDLLRELSEHAIVLVDAPPLLPVTDGAILANQADGAIVVVRAGRTHIDELGKALSNLAKAGAVALGIVINRIPVKGMDRAGYGYYGGGYVGKNAGYVSANPDAAPLHEVLAEAER</sequence>
<dbReference type="InterPro" id="IPR027417">
    <property type="entry name" value="P-loop_NTPase"/>
</dbReference>
<keyword evidence="15" id="KW-0829">Tyrosine-protein kinase</keyword>
<keyword evidence="8 20" id="KW-0808">Transferase</keyword>
<proteinExistence type="inferred from homology"/>
<evidence type="ECO:0000256" key="8">
    <source>
        <dbReference type="ARBA" id="ARBA00022679"/>
    </source>
</evidence>
<protein>
    <recommendedName>
        <fullName evidence="5">non-specific protein-tyrosine kinase</fullName>
        <ecNumber evidence="5">2.7.10.2</ecNumber>
    </recommendedName>
</protein>
<keyword evidence="13 17" id="KW-1133">Transmembrane helix</keyword>
<evidence type="ECO:0000256" key="7">
    <source>
        <dbReference type="ARBA" id="ARBA00022519"/>
    </source>
</evidence>
<feature type="domain" description="AAA" evidence="19">
    <location>
        <begin position="284"/>
        <end position="425"/>
    </location>
</feature>
<dbReference type="FunFam" id="3.40.50.300:FF:000527">
    <property type="entry name" value="Tyrosine-protein kinase etk"/>
    <property type="match status" value="1"/>
</dbReference>
<dbReference type="RefSeq" id="WP_052674224.1">
    <property type="nucleotide sequence ID" value="NZ_JYIT01000067.1"/>
</dbReference>
<evidence type="ECO:0000256" key="16">
    <source>
        <dbReference type="ARBA" id="ARBA00051245"/>
    </source>
</evidence>
<dbReference type="EC" id="2.7.10.2" evidence="5"/>
<feature type="transmembrane region" description="Helical" evidence="17">
    <location>
        <begin position="12"/>
        <end position="35"/>
    </location>
</feature>
<reference evidence="20 21" key="1">
    <citation type="submission" date="2015-02" db="EMBL/GenBank/DDBJ databases">
        <title>Draft genome sequences of ten Microbacterium spp. with emphasis on heavy metal contaminated environments.</title>
        <authorList>
            <person name="Corretto E."/>
        </authorList>
    </citation>
    <scope>NUCLEOTIDE SEQUENCE [LARGE SCALE GENOMIC DNA]</scope>
    <source>
        <strain evidence="20 21">DSM 23848</strain>
    </source>
</reference>
<feature type="domain" description="Polysaccharide chain length determinant N-terminal" evidence="18">
    <location>
        <begin position="3"/>
        <end position="88"/>
    </location>
</feature>
<dbReference type="CDD" id="cd05387">
    <property type="entry name" value="BY-kinase"/>
    <property type="match status" value="1"/>
</dbReference>
<keyword evidence="14 17" id="KW-0472">Membrane</keyword>
<feature type="transmembrane region" description="Helical" evidence="17">
    <location>
        <begin position="189"/>
        <end position="208"/>
    </location>
</feature>
<evidence type="ECO:0000313" key="20">
    <source>
        <dbReference type="EMBL" id="KJL25998.1"/>
    </source>
</evidence>
<dbReference type="SUPFAM" id="SSF52540">
    <property type="entry name" value="P-loop containing nucleoside triphosphate hydrolases"/>
    <property type="match status" value="1"/>
</dbReference>
<evidence type="ECO:0000256" key="17">
    <source>
        <dbReference type="SAM" id="Phobius"/>
    </source>
</evidence>
<evidence type="ECO:0000256" key="15">
    <source>
        <dbReference type="ARBA" id="ARBA00023137"/>
    </source>
</evidence>
<comment type="caution">
    <text evidence="20">The sequence shown here is derived from an EMBL/GenBank/DDBJ whole genome shotgun (WGS) entry which is preliminary data.</text>
</comment>
<dbReference type="InterPro" id="IPR003856">
    <property type="entry name" value="LPS_length_determ_N"/>
</dbReference>
<comment type="similarity">
    <text evidence="2">Belongs to the CpsC/CapA family.</text>
</comment>
<dbReference type="AlphaFoldDB" id="A0A0F0KYQ2"/>
<dbReference type="NCBIfam" id="TIGR01007">
    <property type="entry name" value="eps_fam"/>
    <property type="match status" value="1"/>
</dbReference>
<comment type="similarity">
    <text evidence="3">Belongs to the CpsD/CapB family.</text>
</comment>
<comment type="similarity">
    <text evidence="4">Belongs to the etk/wzc family.</text>
</comment>
<evidence type="ECO:0000256" key="10">
    <source>
        <dbReference type="ARBA" id="ARBA00022741"/>
    </source>
</evidence>
<dbReference type="GO" id="GO:0005886">
    <property type="term" value="C:plasma membrane"/>
    <property type="evidence" value="ECO:0007669"/>
    <property type="project" value="UniProtKB-SubCell"/>
</dbReference>
<organism evidence="20 21">
    <name type="scientific">Microbacterium azadirachtae</name>
    <dbReference type="NCBI Taxonomy" id="582680"/>
    <lineage>
        <taxon>Bacteria</taxon>
        <taxon>Bacillati</taxon>
        <taxon>Actinomycetota</taxon>
        <taxon>Actinomycetes</taxon>
        <taxon>Micrococcales</taxon>
        <taxon>Microbacteriaceae</taxon>
        <taxon>Microbacterium</taxon>
    </lineage>
</organism>
<evidence type="ECO:0000313" key="21">
    <source>
        <dbReference type="Proteomes" id="UP000033448"/>
    </source>
</evidence>
<evidence type="ECO:0000256" key="9">
    <source>
        <dbReference type="ARBA" id="ARBA00022692"/>
    </source>
</evidence>
<keyword evidence="10" id="KW-0547">Nucleotide-binding</keyword>
<accession>A0A0F0KYQ2</accession>
<dbReference type="InterPro" id="IPR025669">
    <property type="entry name" value="AAA_dom"/>
</dbReference>
<evidence type="ECO:0000256" key="12">
    <source>
        <dbReference type="ARBA" id="ARBA00022840"/>
    </source>
</evidence>
<dbReference type="PANTHER" id="PTHR32309">
    <property type="entry name" value="TYROSINE-PROTEIN KINASE"/>
    <property type="match status" value="1"/>
</dbReference>
<keyword evidence="11 20" id="KW-0418">Kinase</keyword>
<evidence type="ECO:0000259" key="19">
    <source>
        <dbReference type="Pfam" id="PF13614"/>
    </source>
</evidence>
<dbReference type="InterPro" id="IPR050445">
    <property type="entry name" value="Bact_polysacc_biosynth/exp"/>
</dbReference>
<evidence type="ECO:0000256" key="2">
    <source>
        <dbReference type="ARBA" id="ARBA00006683"/>
    </source>
</evidence>
<name>A0A0F0KYQ2_9MICO</name>
<evidence type="ECO:0000256" key="3">
    <source>
        <dbReference type="ARBA" id="ARBA00007316"/>
    </source>
</evidence>
<keyword evidence="12" id="KW-0067">ATP-binding</keyword>
<dbReference type="InterPro" id="IPR005702">
    <property type="entry name" value="Wzc-like_C"/>
</dbReference>
<keyword evidence="21" id="KW-1185">Reference proteome</keyword>
<dbReference type="OrthoDB" id="9812433at2"/>
<evidence type="ECO:0000256" key="4">
    <source>
        <dbReference type="ARBA" id="ARBA00008883"/>
    </source>
</evidence>
<dbReference type="GO" id="GO:0004715">
    <property type="term" value="F:non-membrane spanning protein tyrosine kinase activity"/>
    <property type="evidence" value="ECO:0007669"/>
    <property type="project" value="UniProtKB-EC"/>
</dbReference>
<gene>
    <name evidence="20" type="primary">ywqD_2</name>
    <name evidence="20" type="ORF">RL72_01207</name>
</gene>
<dbReference type="Pfam" id="PF02706">
    <property type="entry name" value="Wzz"/>
    <property type="match status" value="1"/>
</dbReference>